<comment type="catalytic activity">
    <reaction evidence="1">
        <text>Endonucleolytic cleavage to 5'-phosphomonoester.</text>
        <dbReference type="EC" id="3.1.26.4"/>
    </reaction>
</comment>
<accession>A0A9D1CWN4</accession>
<protein>
    <recommendedName>
        <fullName evidence="6">ribonuclease H</fullName>
        <ecNumber evidence="6">3.1.26.4</ecNumber>
    </recommendedName>
</protein>
<name>A0A9D1CWN4_9FIRM</name>
<evidence type="ECO:0000256" key="10">
    <source>
        <dbReference type="ARBA" id="ARBA00022801"/>
    </source>
</evidence>
<dbReference type="PROSITE" id="PS50879">
    <property type="entry name" value="RNASE_H_1"/>
    <property type="match status" value="1"/>
</dbReference>
<dbReference type="EMBL" id="DVFZ01000012">
    <property type="protein sequence ID" value="HIQ81680.1"/>
    <property type="molecule type" value="Genomic_DNA"/>
</dbReference>
<evidence type="ECO:0000313" key="14">
    <source>
        <dbReference type="Proteomes" id="UP000824260"/>
    </source>
</evidence>
<reference evidence="13" key="2">
    <citation type="journal article" date="2021" name="PeerJ">
        <title>Extensive microbial diversity within the chicken gut microbiome revealed by metagenomics and culture.</title>
        <authorList>
            <person name="Gilroy R."/>
            <person name="Ravi A."/>
            <person name="Getino M."/>
            <person name="Pursley I."/>
            <person name="Horton D.L."/>
            <person name="Alikhan N.F."/>
            <person name="Baker D."/>
            <person name="Gharbi K."/>
            <person name="Hall N."/>
            <person name="Watson M."/>
            <person name="Adriaenssens E.M."/>
            <person name="Foster-Nyarko E."/>
            <person name="Jarju S."/>
            <person name="Secka A."/>
            <person name="Antonio M."/>
            <person name="Oren A."/>
            <person name="Chaudhuri R.R."/>
            <person name="La Ragione R."/>
            <person name="Hildebrand F."/>
            <person name="Pallen M.J."/>
        </authorList>
    </citation>
    <scope>NUCLEOTIDE SEQUENCE</scope>
    <source>
        <strain evidence="13">ChiSjej6B24-2974</strain>
    </source>
</reference>
<organism evidence="13 14">
    <name type="scientific">Candidatus Pullichristensenella stercorigallinarum</name>
    <dbReference type="NCBI Taxonomy" id="2840909"/>
    <lineage>
        <taxon>Bacteria</taxon>
        <taxon>Bacillati</taxon>
        <taxon>Bacillota</taxon>
        <taxon>Clostridia</taxon>
        <taxon>Candidatus Pullichristensenella</taxon>
    </lineage>
</organism>
<evidence type="ECO:0000256" key="9">
    <source>
        <dbReference type="ARBA" id="ARBA00022759"/>
    </source>
</evidence>
<dbReference type="NCBIfam" id="NF001236">
    <property type="entry name" value="PRK00203.1"/>
    <property type="match status" value="1"/>
</dbReference>
<comment type="subunit">
    <text evidence="5">Monomer.</text>
</comment>
<evidence type="ECO:0000256" key="5">
    <source>
        <dbReference type="ARBA" id="ARBA00011245"/>
    </source>
</evidence>
<dbReference type="GO" id="GO:0043137">
    <property type="term" value="P:DNA replication, removal of RNA primer"/>
    <property type="evidence" value="ECO:0007669"/>
    <property type="project" value="TreeGrafter"/>
</dbReference>
<dbReference type="Pfam" id="PF00075">
    <property type="entry name" value="RNase_H"/>
    <property type="match status" value="1"/>
</dbReference>
<evidence type="ECO:0000256" key="3">
    <source>
        <dbReference type="ARBA" id="ARBA00004065"/>
    </source>
</evidence>
<dbReference type="GO" id="GO:0003676">
    <property type="term" value="F:nucleic acid binding"/>
    <property type="evidence" value="ECO:0007669"/>
    <property type="project" value="InterPro"/>
</dbReference>
<dbReference type="SUPFAM" id="SSF53098">
    <property type="entry name" value="Ribonuclease H-like"/>
    <property type="match status" value="1"/>
</dbReference>
<feature type="domain" description="RNase H type-1" evidence="12">
    <location>
        <begin position="1"/>
        <end position="133"/>
    </location>
</feature>
<evidence type="ECO:0000256" key="8">
    <source>
        <dbReference type="ARBA" id="ARBA00022723"/>
    </source>
</evidence>
<dbReference type="InterPro" id="IPR012337">
    <property type="entry name" value="RNaseH-like_sf"/>
</dbReference>
<dbReference type="PANTHER" id="PTHR10642">
    <property type="entry name" value="RIBONUCLEASE H1"/>
    <property type="match status" value="1"/>
</dbReference>
<dbReference type="CDD" id="cd09278">
    <property type="entry name" value="RNase_HI_prokaryote_like"/>
    <property type="match status" value="1"/>
</dbReference>
<dbReference type="Proteomes" id="UP000824260">
    <property type="component" value="Unassembled WGS sequence"/>
</dbReference>
<dbReference type="InterPro" id="IPR050092">
    <property type="entry name" value="RNase_H"/>
</dbReference>
<dbReference type="FunFam" id="3.30.420.10:FF:000089">
    <property type="entry name" value="Ribonuclease H"/>
    <property type="match status" value="1"/>
</dbReference>
<evidence type="ECO:0000256" key="4">
    <source>
        <dbReference type="ARBA" id="ARBA00005300"/>
    </source>
</evidence>
<keyword evidence="7" id="KW-0540">Nuclease</keyword>
<dbReference type="Gene3D" id="3.30.420.10">
    <property type="entry name" value="Ribonuclease H-like superfamily/Ribonuclease H"/>
    <property type="match status" value="1"/>
</dbReference>
<evidence type="ECO:0000256" key="7">
    <source>
        <dbReference type="ARBA" id="ARBA00022722"/>
    </source>
</evidence>
<keyword evidence="10 13" id="KW-0378">Hydrolase</keyword>
<keyword evidence="11" id="KW-0460">Magnesium</keyword>
<keyword evidence="8" id="KW-0479">Metal-binding</keyword>
<dbReference type="InterPro" id="IPR036397">
    <property type="entry name" value="RNaseH_sf"/>
</dbReference>
<dbReference type="AlphaFoldDB" id="A0A9D1CWN4"/>
<evidence type="ECO:0000313" key="13">
    <source>
        <dbReference type="EMBL" id="HIQ81680.1"/>
    </source>
</evidence>
<evidence type="ECO:0000256" key="11">
    <source>
        <dbReference type="ARBA" id="ARBA00022842"/>
    </source>
</evidence>
<comment type="caution">
    <text evidence="13">The sequence shown here is derived from an EMBL/GenBank/DDBJ whole genome shotgun (WGS) entry which is preliminary data.</text>
</comment>
<dbReference type="EC" id="3.1.26.4" evidence="6"/>
<proteinExistence type="inferred from homology"/>
<reference evidence="13" key="1">
    <citation type="submission" date="2020-10" db="EMBL/GenBank/DDBJ databases">
        <authorList>
            <person name="Gilroy R."/>
        </authorList>
    </citation>
    <scope>NUCLEOTIDE SEQUENCE</scope>
    <source>
        <strain evidence="13">ChiSjej6B24-2974</strain>
    </source>
</reference>
<dbReference type="GO" id="GO:0004523">
    <property type="term" value="F:RNA-DNA hybrid ribonuclease activity"/>
    <property type="evidence" value="ECO:0007669"/>
    <property type="project" value="UniProtKB-EC"/>
</dbReference>
<comment type="similarity">
    <text evidence="4">Belongs to the RNase H family.</text>
</comment>
<evidence type="ECO:0000256" key="2">
    <source>
        <dbReference type="ARBA" id="ARBA00001946"/>
    </source>
</evidence>
<sequence length="133" mass="14978">MKQVEIYTDGACSGNPGPGGWAAILIYKGKRAELSGYEAHTTNNRMELMAAICGLRALKEPCAVRLYSDSTYLVNAFEKKWLQSWQKRNWLTAAKKPVENQDLWQELLKLTGTHAVEWVKVRGHADNPGNNRC</sequence>
<feature type="non-terminal residue" evidence="13">
    <location>
        <position position="133"/>
    </location>
</feature>
<evidence type="ECO:0000256" key="6">
    <source>
        <dbReference type="ARBA" id="ARBA00012180"/>
    </source>
</evidence>
<evidence type="ECO:0000259" key="12">
    <source>
        <dbReference type="PROSITE" id="PS50879"/>
    </source>
</evidence>
<evidence type="ECO:0000256" key="1">
    <source>
        <dbReference type="ARBA" id="ARBA00000077"/>
    </source>
</evidence>
<comment type="function">
    <text evidence="3">Endonuclease that specifically degrades the RNA of RNA-DNA hybrids.</text>
</comment>
<dbReference type="GO" id="GO:0046872">
    <property type="term" value="F:metal ion binding"/>
    <property type="evidence" value="ECO:0007669"/>
    <property type="project" value="UniProtKB-KW"/>
</dbReference>
<dbReference type="InterPro" id="IPR022892">
    <property type="entry name" value="RNaseHI"/>
</dbReference>
<keyword evidence="9" id="KW-0255">Endonuclease</keyword>
<dbReference type="HAMAP" id="MF_00042">
    <property type="entry name" value="RNase_H"/>
    <property type="match status" value="1"/>
</dbReference>
<dbReference type="PANTHER" id="PTHR10642:SF26">
    <property type="entry name" value="RIBONUCLEASE H1"/>
    <property type="match status" value="1"/>
</dbReference>
<dbReference type="InterPro" id="IPR002156">
    <property type="entry name" value="RNaseH_domain"/>
</dbReference>
<comment type="cofactor">
    <cofactor evidence="2">
        <name>Mg(2+)</name>
        <dbReference type="ChEBI" id="CHEBI:18420"/>
    </cofactor>
</comment>
<gene>
    <name evidence="13" type="primary">rnhA</name>
    <name evidence="13" type="ORF">IAA52_01110</name>
</gene>